<comment type="caution">
    <text evidence="4">The sequence shown here is derived from an EMBL/GenBank/DDBJ whole genome shotgun (WGS) entry which is preliminary data.</text>
</comment>
<dbReference type="InterPro" id="IPR016047">
    <property type="entry name" value="M23ase_b-sheet_dom"/>
</dbReference>
<dbReference type="CDD" id="cd12797">
    <property type="entry name" value="M23_peptidase"/>
    <property type="match status" value="1"/>
</dbReference>
<gene>
    <name evidence="4" type="ORF">CH364_17665</name>
</gene>
<evidence type="ECO:0000313" key="4">
    <source>
        <dbReference type="EMBL" id="PJZ83116.1"/>
    </source>
</evidence>
<organism evidence="4 5">
    <name type="scientific">Leptospira harrisiae</name>
    <dbReference type="NCBI Taxonomy" id="2023189"/>
    <lineage>
        <taxon>Bacteria</taxon>
        <taxon>Pseudomonadati</taxon>
        <taxon>Spirochaetota</taxon>
        <taxon>Spirochaetia</taxon>
        <taxon>Leptospirales</taxon>
        <taxon>Leptospiraceae</taxon>
        <taxon>Leptospira</taxon>
    </lineage>
</organism>
<dbReference type="GO" id="GO:0004222">
    <property type="term" value="F:metalloendopeptidase activity"/>
    <property type="evidence" value="ECO:0007669"/>
    <property type="project" value="TreeGrafter"/>
</dbReference>
<feature type="domain" description="M23ase beta-sheet core" evidence="3">
    <location>
        <begin position="53"/>
        <end position="150"/>
    </location>
</feature>
<evidence type="ECO:0000259" key="3">
    <source>
        <dbReference type="Pfam" id="PF01551"/>
    </source>
</evidence>
<dbReference type="SUPFAM" id="SSF51261">
    <property type="entry name" value="Duplicated hybrid motif"/>
    <property type="match status" value="1"/>
</dbReference>
<dbReference type="PANTHER" id="PTHR21666:SF289">
    <property type="entry name" value="L-ALA--D-GLU ENDOPEPTIDASE"/>
    <property type="match status" value="1"/>
</dbReference>
<feature type="signal peptide" evidence="2">
    <location>
        <begin position="1"/>
        <end position="17"/>
    </location>
</feature>
<protein>
    <submittedName>
        <fullName evidence="4">Peptidase M23</fullName>
    </submittedName>
</protein>
<name>A0A2N0AFP4_9LEPT</name>
<keyword evidence="5" id="KW-1185">Reference proteome</keyword>
<accession>A0A2N0AFP4</accession>
<keyword evidence="1 2" id="KW-0732">Signal</keyword>
<evidence type="ECO:0000313" key="5">
    <source>
        <dbReference type="Proteomes" id="UP000232145"/>
    </source>
</evidence>
<dbReference type="EMBL" id="NPDX01000007">
    <property type="protein sequence ID" value="PJZ83116.1"/>
    <property type="molecule type" value="Genomic_DNA"/>
</dbReference>
<proteinExistence type="predicted"/>
<evidence type="ECO:0000256" key="1">
    <source>
        <dbReference type="ARBA" id="ARBA00022729"/>
    </source>
</evidence>
<reference evidence="4 5" key="1">
    <citation type="submission" date="2017-07" db="EMBL/GenBank/DDBJ databases">
        <title>Leptospira spp. isolated from tropical soils.</title>
        <authorList>
            <person name="Thibeaux R."/>
            <person name="Iraola G."/>
            <person name="Ferres I."/>
            <person name="Bierque E."/>
            <person name="Girault D."/>
            <person name="Soupe-Gilbert M.-E."/>
            <person name="Picardeau M."/>
            <person name="Goarant C."/>
        </authorList>
    </citation>
    <scope>NUCLEOTIDE SEQUENCE [LARGE SCALE GENOMIC DNA]</scope>
    <source>
        <strain evidence="4 5">FH2-B-A1</strain>
    </source>
</reference>
<evidence type="ECO:0000256" key="2">
    <source>
        <dbReference type="SAM" id="SignalP"/>
    </source>
</evidence>
<dbReference type="Proteomes" id="UP000232145">
    <property type="component" value="Unassembled WGS sequence"/>
</dbReference>
<dbReference type="Pfam" id="PF01551">
    <property type="entry name" value="Peptidase_M23"/>
    <property type="match status" value="1"/>
</dbReference>
<feature type="chain" id="PRO_5014832244" evidence="2">
    <location>
        <begin position="18"/>
        <end position="304"/>
    </location>
</feature>
<dbReference type="InterPro" id="IPR011055">
    <property type="entry name" value="Dup_hybrid_motif"/>
</dbReference>
<sequence length="304" mass="33661">MRSIVVVLSLLASFILADEPVSAIKPEFVWPIQGLELPGLITSTFGESRKDHFHNGLDISSVLQPVKSMSQGFILYSRYAEDDPFEDERGSGNIVWIAHKNGYVSGYYHLGGTRNETVRSGKQVSAGDTIGISGNTGHSTGGHLHFVLGKDYGKTLLDPLAYLPPVEDTMPPQIANLFIHVGENYTNLNDGDNINVSKAFPLTVSILDGGIKNSQRRGIKEVKFLFNGETYKQANFESLRFEEGKWKTKEGHNFDELFFKDRYLVGILNLKAGENIIKVQTKDFSGQNAERSFSINITRISGGN</sequence>
<dbReference type="OrthoDB" id="9805070at2"/>
<dbReference type="Gene3D" id="2.70.70.10">
    <property type="entry name" value="Glucose Permease (Domain IIA)"/>
    <property type="match status" value="1"/>
</dbReference>
<dbReference type="AlphaFoldDB" id="A0A2N0AFP4"/>
<dbReference type="RefSeq" id="WP_100744118.1">
    <property type="nucleotide sequence ID" value="NZ_NPDW01000002.1"/>
</dbReference>
<dbReference type="InterPro" id="IPR050570">
    <property type="entry name" value="Cell_wall_metabolism_enzyme"/>
</dbReference>
<dbReference type="PANTHER" id="PTHR21666">
    <property type="entry name" value="PEPTIDASE-RELATED"/>
    <property type="match status" value="1"/>
</dbReference>